<feature type="binding site" evidence="7">
    <location>
        <begin position="11"/>
        <end position="16"/>
    </location>
    <ligand>
        <name>ATP</name>
        <dbReference type="ChEBI" id="CHEBI:30616"/>
    </ligand>
</feature>
<keyword evidence="7" id="KW-0460">Magnesium</keyword>
<protein>
    <recommendedName>
        <fullName evidence="7">Shikimate kinase</fullName>
        <shortName evidence="7">SK</shortName>
        <ecNumber evidence="7">2.7.1.71</ecNumber>
    </recommendedName>
</protein>
<keyword evidence="7" id="KW-0963">Cytoplasm</keyword>
<evidence type="ECO:0000313" key="9">
    <source>
        <dbReference type="Proteomes" id="UP000823486"/>
    </source>
</evidence>
<dbReference type="PANTHER" id="PTHR21087:SF16">
    <property type="entry name" value="SHIKIMATE KINASE 1, CHLOROPLASTIC"/>
    <property type="match status" value="1"/>
</dbReference>
<comment type="caution">
    <text evidence="7">Lacks conserved residue(s) required for the propagation of feature annotation.</text>
</comment>
<name>A0ABS2QJL1_9BACI</name>
<dbReference type="PANTHER" id="PTHR21087">
    <property type="entry name" value="SHIKIMATE KINASE"/>
    <property type="match status" value="1"/>
</dbReference>
<keyword evidence="7" id="KW-0479">Metal-binding</keyword>
<comment type="subunit">
    <text evidence="7">Monomer.</text>
</comment>
<evidence type="ECO:0000313" key="8">
    <source>
        <dbReference type="EMBL" id="MBM7693282.1"/>
    </source>
</evidence>
<comment type="caution">
    <text evidence="8">The sequence shown here is derived from an EMBL/GenBank/DDBJ whole genome shotgun (WGS) entry which is preliminary data.</text>
</comment>
<dbReference type="PRINTS" id="PR01100">
    <property type="entry name" value="SHIKIMTKNASE"/>
</dbReference>
<comment type="pathway">
    <text evidence="7">Metabolic intermediate biosynthesis; chorismate biosynthesis; chorismate from D-erythrose 4-phosphate and phosphoenolpyruvate: step 5/7.</text>
</comment>
<dbReference type="CDD" id="cd00464">
    <property type="entry name" value="SK"/>
    <property type="match status" value="1"/>
</dbReference>
<evidence type="ECO:0000256" key="1">
    <source>
        <dbReference type="ARBA" id="ARBA00022605"/>
    </source>
</evidence>
<proteinExistence type="inferred from homology"/>
<dbReference type="EC" id="2.7.1.71" evidence="7"/>
<dbReference type="InterPro" id="IPR027417">
    <property type="entry name" value="P-loop_NTPase"/>
</dbReference>
<dbReference type="Pfam" id="PF01202">
    <property type="entry name" value="SKI"/>
    <property type="match status" value="1"/>
</dbReference>
<keyword evidence="2 7" id="KW-0808">Transferase</keyword>
<evidence type="ECO:0000256" key="3">
    <source>
        <dbReference type="ARBA" id="ARBA00022741"/>
    </source>
</evidence>
<evidence type="ECO:0000256" key="5">
    <source>
        <dbReference type="ARBA" id="ARBA00022840"/>
    </source>
</evidence>
<dbReference type="Gene3D" id="3.40.50.300">
    <property type="entry name" value="P-loop containing nucleotide triphosphate hydrolases"/>
    <property type="match status" value="1"/>
</dbReference>
<evidence type="ECO:0000256" key="7">
    <source>
        <dbReference type="HAMAP-Rule" id="MF_00109"/>
    </source>
</evidence>
<keyword evidence="5 7" id="KW-0067">ATP-binding</keyword>
<dbReference type="HAMAP" id="MF_00109">
    <property type="entry name" value="Shikimate_kinase"/>
    <property type="match status" value="1"/>
</dbReference>
<dbReference type="InterPro" id="IPR000623">
    <property type="entry name" value="Shikimate_kinase/TSH1"/>
</dbReference>
<dbReference type="GO" id="GO:0004765">
    <property type="term" value="F:shikimate kinase activity"/>
    <property type="evidence" value="ECO:0007669"/>
    <property type="project" value="UniProtKB-EC"/>
</dbReference>
<comment type="catalytic activity">
    <reaction evidence="7">
        <text>shikimate + ATP = 3-phosphoshikimate + ADP + H(+)</text>
        <dbReference type="Rhea" id="RHEA:13121"/>
        <dbReference type="ChEBI" id="CHEBI:15378"/>
        <dbReference type="ChEBI" id="CHEBI:30616"/>
        <dbReference type="ChEBI" id="CHEBI:36208"/>
        <dbReference type="ChEBI" id="CHEBI:145989"/>
        <dbReference type="ChEBI" id="CHEBI:456216"/>
        <dbReference type="EC" id="2.7.1.71"/>
    </reaction>
</comment>
<feature type="binding site" evidence="7">
    <location>
        <position position="78"/>
    </location>
    <ligand>
        <name>substrate</name>
    </ligand>
</feature>
<comment type="similarity">
    <text evidence="7">Belongs to the shikimate kinase family.</text>
</comment>
<dbReference type="Proteomes" id="UP000823486">
    <property type="component" value="Unassembled WGS sequence"/>
</dbReference>
<dbReference type="EMBL" id="JAFBFI010000011">
    <property type="protein sequence ID" value="MBM7693282.1"/>
    <property type="molecule type" value="Genomic_DNA"/>
</dbReference>
<feature type="binding site" evidence="7">
    <location>
        <position position="57"/>
    </location>
    <ligand>
        <name>substrate</name>
    </ligand>
</feature>
<evidence type="ECO:0000256" key="6">
    <source>
        <dbReference type="ARBA" id="ARBA00023141"/>
    </source>
</evidence>
<feature type="binding site" evidence="7">
    <location>
        <position position="134"/>
    </location>
    <ligand>
        <name>substrate</name>
    </ligand>
</feature>
<keyword evidence="9" id="KW-1185">Reference proteome</keyword>
<dbReference type="SUPFAM" id="SSF52540">
    <property type="entry name" value="P-loop containing nucleoside triphosphate hydrolases"/>
    <property type="match status" value="1"/>
</dbReference>
<evidence type="ECO:0000256" key="4">
    <source>
        <dbReference type="ARBA" id="ARBA00022777"/>
    </source>
</evidence>
<feature type="binding site" evidence="7">
    <location>
        <position position="15"/>
    </location>
    <ligand>
        <name>Mg(2+)</name>
        <dbReference type="ChEBI" id="CHEBI:18420"/>
    </ligand>
</feature>
<comment type="subcellular location">
    <subcellularLocation>
        <location evidence="7">Cytoplasm</location>
    </subcellularLocation>
</comment>
<comment type="function">
    <text evidence="7">Catalyzes the specific phosphorylation of the 3-hydroxyl group of shikimic acid using ATP as a cosubstrate.</text>
</comment>
<sequence>MKAIYITGFMGSGKTTVGMMLGELTGLPVYDTDQEVERSEGKSISDLFAEKGEAYFRQKETEILKTLPITDCIITVGGGTVLNEENREWMNEKGTTVYLACDLDEIERRLVTDTARPLIAGNKKIQIKQLYQERLPIYTLASVTISTTSKPAEEVCREILECIN</sequence>
<dbReference type="RefSeq" id="WP_204543984.1">
    <property type="nucleotide sequence ID" value="NZ_JAFBFI010000011.1"/>
</dbReference>
<keyword evidence="1 7" id="KW-0028">Amino-acid biosynthesis</keyword>
<feature type="binding site" evidence="7">
    <location>
        <position position="33"/>
    </location>
    <ligand>
        <name>substrate</name>
    </ligand>
</feature>
<comment type="cofactor">
    <cofactor evidence="7">
        <name>Mg(2+)</name>
        <dbReference type="ChEBI" id="CHEBI:18420"/>
    </cofactor>
    <text evidence="7">Binds 1 Mg(2+) ion per subunit.</text>
</comment>
<evidence type="ECO:0000256" key="2">
    <source>
        <dbReference type="ARBA" id="ARBA00022679"/>
    </source>
</evidence>
<reference evidence="8 9" key="1">
    <citation type="submission" date="2021-01" db="EMBL/GenBank/DDBJ databases">
        <title>Genomic Encyclopedia of Type Strains, Phase IV (KMG-IV): sequencing the most valuable type-strain genomes for metagenomic binning, comparative biology and taxonomic classification.</title>
        <authorList>
            <person name="Goeker M."/>
        </authorList>
    </citation>
    <scope>NUCLEOTIDE SEQUENCE [LARGE SCALE GENOMIC DNA]</scope>
    <source>
        <strain evidence="8 9">DSM 105482</strain>
    </source>
</reference>
<accession>A0ABS2QJL1</accession>
<keyword evidence="6 7" id="KW-0057">Aromatic amino acid biosynthesis</keyword>
<organism evidence="8 9">
    <name type="scientific">Peribacillus deserti</name>
    <dbReference type="NCBI Taxonomy" id="673318"/>
    <lineage>
        <taxon>Bacteria</taxon>
        <taxon>Bacillati</taxon>
        <taxon>Bacillota</taxon>
        <taxon>Bacilli</taxon>
        <taxon>Bacillales</taxon>
        <taxon>Bacillaceae</taxon>
        <taxon>Peribacillus</taxon>
    </lineage>
</organism>
<dbReference type="InterPro" id="IPR031322">
    <property type="entry name" value="Shikimate/glucono_kinase"/>
</dbReference>
<gene>
    <name evidence="7" type="primary">aroK</name>
    <name evidence="8" type="ORF">JOC77_002722</name>
</gene>
<keyword evidence="3 7" id="KW-0547">Nucleotide-binding</keyword>
<keyword evidence="4 7" id="KW-0418">Kinase</keyword>
<feature type="binding site" evidence="7">
    <location>
        <position position="116"/>
    </location>
    <ligand>
        <name>ATP</name>
        <dbReference type="ChEBI" id="CHEBI:30616"/>
    </ligand>
</feature>